<dbReference type="STRING" id="198092.SAMN02745194_03572"/>
<keyword evidence="2" id="KW-1185">Reference proteome</keyword>
<protein>
    <recommendedName>
        <fullName evidence="3">Phytanoyl-CoA dioxygenase (PhyH)</fullName>
    </recommendedName>
</protein>
<gene>
    <name evidence="1" type="ORF">SAMN02745194_03572</name>
</gene>
<dbReference type="RefSeq" id="WP_073137199.1">
    <property type="nucleotide sequence ID" value="NZ_FQZF01000023.1"/>
</dbReference>
<dbReference type="EMBL" id="FQZF01000023">
    <property type="protein sequence ID" value="SHJ86549.1"/>
    <property type="molecule type" value="Genomic_DNA"/>
</dbReference>
<organism evidence="1 2">
    <name type="scientific">Muricoccus roseus</name>
    <dbReference type="NCBI Taxonomy" id="198092"/>
    <lineage>
        <taxon>Bacteria</taxon>
        <taxon>Pseudomonadati</taxon>
        <taxon>Pseudomonadota</taxon>
        <taxon>Alphaproteobacteria</taxon>
        <taxon>Acetobacterales</taxon>
        <taxon>Roseomonadaceae</taxon>
        <taxon>Muricoccus</taxon>
    </lineage>
</organism>
<evidence type="ECO:0008006" key="3">
    <source>
        <dbReference type="Google" id="ProtNLM"/>
    </source>
</evidence>
<reference evidence="1 2" key="1">
    <citation type="submission" date="2016-11" db="EMBL/GenBank/DDBJ databases">
        <authorList>
            <person name="Jaros S."/>
            <person name="Januszkiewicz K."/>
            <person name="Wedrychowicz H."/>
        </authorList>
    </citation>
    <scope>NUCLEOTIDE SEQUENCE [LARGE SCALE GENOMIC DNA]</scope>
    <source>
        <strain evidence="1 2">DSM 14916</strain>
    </source>
</reference>
<sequence>MISYAQLQPGRGFEARRAALYYAQRLATPRRFRQLICRALAAAIRRRHGRCGAQGTPEARHAAKALDRDGLAMLEPLFAPPALQSIRAFLRHEPVVGPDGRPAWLEALPQGTRTAAYPLPRVLACPGLIEAINAPAILRIASDYLGCKPTLSSLGIRWSLPSEAQPLETQLFHRDPDDWRFLKLFVYLTDVDERTGPHVFVTGSHRTAATLRARPFSRAALERDYGADRIRMITGPGGTTFIADTHGIHMGMPPVRAPRLVLQVQYSLLPIFAFRYEPVALAARPRALDPYVNRLIAA</sequence>
<accession>A0A1M6MT47</accession>
<dbReference type="AlphaFoldDB" id="A0A1M6MT47"/>
<dbReference type="Gene3D" id="2.60.120.620">
    <property type="entry name" value="q2cbj1_9rhob like domain"/>
    <property type="match status" value="1"/>
</dbReference>
<proteinExistence type="predicted"/>
<dbReference type="SUPFAM" id="SSF51197">
    <property type="entry name" value="Clavaminate synthase-like"/>
    <property type="match status" value="1"/>
</dbReference>
<dbReference type="Proteomes" id="UP000184387">
    <property type="component" value="Unassembled WGS sequence"/>
</dbReference>
<evidence type="ECO:0000313" key="1">
    <source>
        <dbReference type="EMBL" id="SHJ86549.1"/>
    </source>
</evidence>
<evidence type="ECO:0000313" key="2">
    <source>
        <dbReference type="Proteomes" id="UP000184387"/>
    </source>
</evidence>
<dbReference type="OrthoDB" id="324927at2"/>
<name>A0A1M6MT47_9PROT</name>